<sequence length="201" mass="20727">MITGLLLAAGRSRRFGSPKLVAPLDGVPLAVHSARALRAAVDRAVAVIRPDDLALAAQLRETGFEIICCPDAHGGQGASLAFGVRMTGGSTGWLVALADMPYIKAETAQAVAAQLRLGAIIAAPYFHGRRGHPVGFARALGPQLGALAGDIGALALIKAHHHLVVKVPCSDSGILTDIDAPEDLARLTANRDPRSADSARG</sequence>
<proteinExistence type="predicted"/>
<dbReference type="InterPro" id="IPR025877">
    <property type="entry name" value="MobA-like_NTP_Trfase"/>
</dbReference>
<comment type="caution">
    <text evidence="2">The sequence shown here is derived from an EMBL/GenBank/DDBJ whole genome shotgun (WGS) entry which is preliminary data.</text>
</comment>
<dbReference type="Pfam" id="PF12804">
    <property type="entry name" value="NTP_transf_3"/>
    <property type="match status" value="1"/>
</dbReference>
<dbReference type="Proteomes" id="UP000253250">
    <property type="component" value="Unassembled WGS sequence"/>
</dbReference>
<dbReference type="PANTHER" id="PTHR43777:SF1">
    <property type="entry name" value="MOLYBDENUM COFACTOR CYTIDYLYLTRANSFERASE"/>
    <property type="match status" value="1"/>
</dbReference>
<dbReference type="CDD" id="cd04182">
    <property type="entry name" value="GT_2_like_f"/>
    <property type="match status" value="1"/>
</dbReference>
<evidence type="ECO:0000256" key="1">
    <source>
        <dbReference type="ARBA" id="ARBA00022842"/>
    </source>
</evidence>
<dbReference type="GO" id="GO:0016779">
    <property type="term" value="F:nucleotidyltransferase activity"/>
    <property type="evidence" value="ECO:0007669"/>
    <property type="project" value="UniProtKB-ARBA"/>
</dbReference>
<keyword evidence="3" id="KW-1185">Reference proteome</keyword>
<dbReference type="RefSeq" id="WP_065968705.1">
    <property type="nucleotide sequence ID" value="NZ_CP080624.1"/>
</dbReference>
<reference evidence="2 3" key="1">
    <citation type="submission" date="2018-02" db="EMBL/GenBank/DDBJ databases">
        <title>Insights into the biology of acidophilic members of the Acidiferrobacteraceae family derived from comparative genomic analyses.</title>
        <authorList>
            <person name="Issotta F."/>
            <person name="Thyssen C."/>
            <person name="Mena C."/>
            <person name="Moya A."/>
            <person name="Bellenberg S."/>
            <person name="Sproer C."/>
            <person name="Covarrubias P.C."/>
            <person name="Sand W."/>
            <person name="Quatrini R."/>
            <person name="Vera M."/>
        </authorList>
    </citation>
    <scope>NUCLEOTIDE SEQUENCE [LARGE SCALE GENOMIC DNA]</scope>
    <source>
        <strain evidence="3">m-1</strain>
    </source>
</reference>
<dbReference type="EMBL" id="PSYR01000001">
    <property type="protein sequence ID" value="RCN58943.1"/>
    <property type="molecule type" value="Genomic_DNA"/>
</dbReference>
<dbReference type="AlphaFoldDB" id="A0A1C2G4W6"/>
<evidence type="ECO:0000313" key="2">
    <source>
        <dbReference type="EMBL" id="RCN58943.1"/>
    </source>
</evidence>
<dbReference type="STRING" id="163359.A9R16_06440"/>
<dbReference type="PANTHER" id="PTHR43777">
    <property type="entry name" value="MOLYBDENUM COFACTOR CYTIDYLYLTRANSFERASE"/>
    <property type="match status" value="1"/>
</dbReference>
<dbReference type="OrthoDB" id="5298023at2"/>
<keyword evidence="2" id="KW-0808">Transferase</keyword>
<dbReference type="Gene3D" id="3.90.550.10">
    <property type="entry name" value="Spore Coat Polysaccharide Biosynthesis Protein SpsA, Chain A"/>
    <property type="match status" value="1"/>
</dbReference>
<accession>A0A1C2G4W6</accession>
<name>A0A1C2G4W6_9GAMM</name>
<dbReference type="InterPro" id="IPR029044">
    <property type="entry name" value="Nucleotide-diphossugar_trans"/>
</dbReference>
<gene>
    <name evidence="2" type="ORF">C4900_04075</name>
</gene>
<protein>
    <submittedName>
        <fullName evidence="2">Nucleotidyltransferase family protein</fullName>
    </submittedName>
</protein>
<organism evidence="2 3">
    <name type="scientific">Acidiferrobacter thiooxydans</name>
    <dbReference type="NCBI Taxonomy" id="163359"/>
    <lineage>
        <taxon>Bacteria</taxon>
        <taxon>Pseudomonadati</taxon>
        <taxon>Pseudomonadota</taxon>
        <taxon>Gammaproteobacteria</taxon>
        <taxon>Acidiferrobacterales</taxon>
        <taxon>Acidiferrobacteraceae</taxon>
        <taxon>Acidiferrobacter</taxon>
    </lineage>
</organism>
<keyword evidence="1" id="KW-0460">Magnesium</keyword>
<dbReference type="SUPFAM" id="SSF53448">
    <property type="entry name" value="Nucleotide-diphospho-sugar transferases"/>
    <property type="match status" value="1"/>
</dbReference>
<evidence type="ECO:0000313" key="3">
    <source>
        <dbReference type="Proteomes" id="UP000253250"/>
    </source>
</evidence>